<reference evidence="2 3" key="1">
    <citation type="submission" date="2019-08" db="EMBL/GenBank/DDBJ databases">
        <authorList>
            <person name="Luo N."/>
        </authorList>
    </citation>
    <scope>NUCLEOTIDE SEQUENCE [LARGE SCALE GENOMIC DNA]</scope>
    <source>
        <strain evidence="2 3">NCIMB 9442</strain>
    </source>
</reference>
<dbReference type="EMBL" id="VRYY01000111">
    <property type="protein sequence ID" value="MBG3876419.1"/>
    <property type="molecule type" value="Genomic_DNA"/>
</dbReference>
<dbReference type="InterPro" id="IPR041657">
    <property type="entry name" value="HTH_17"/>
</dbReference>
<evidence type="ECO:0000259" key="1">
    <source>
        <dbReference type="Pfam" id="PF12728"/>
    </source>
</evidence>
<feature type="domain" description="Helix-turn-helix" evidence="1">
    <location>
        <begin position="19"/>
        <end position="66"/>
    </location>
</feature>
<dbReference type="Proteomes" id="UP001194469">
    <property type="component" value="Unassembled WGS sequence"/>
</dbReference>
<evidence type="ECO:0000313" key="2">
    <source>
        <dbReference type="EMBL" id="MBG3876419.1"/>
    </source>
</evidence>
<organism evidence="2 3">
    <name type="scientific">Nitratidesulfovibrio oxamicus</name>
    <dbReference type="NCBI Taxonomy" id="32016"/>
    <lineage>
        <taxon>Bacteria</taxon>
        <taxon>Pseudomonadati</taxon>
        <taxon>Thermodesulfobacteriota</taxon>
        <taxon>Desulfovibrionia</taxon>
        <taxon>Desulfovibrionales</taxon>
        <taxon>Desulfovibrionaceae</taxon>
        <taxon>Nitratidesulfovibrio</taxon>
    </lineage>
</organism>
<dbReference type="InterPro" id="IPR009061">
    <property type="entry name" value="DNA-bd_dom_put_sf"/>
</dbReference>
<name>A0ABS0J1Y9_9BACT</name>
<dbReference type="Pfam" id="PF12728">
    <property type="entry name" value="HTH_17"/>
    <property type="match status" value="1"/>
</dbReference>
<gene>
    <name evidence="2" type="ORF">FVW20_05095</name>
</gene>
<evidence type="ECO:0000313" key="3">
    <source>
        <dbReference type="Proteomes" id="UP001194469"/>
    </source>
</evidence>
<proteinExistence type="predicted"/>
<dbReference type="SUPFAM" id="SSF46955">
    <property type="entry name" value="Putative DNA-binding domain"/>
    <property type="match status" value="1"/>
</dbReference>
<sequence>MSIGGVERTEAPDTQWVSEKTAAQLTGLSVHTLRGHRLRRKGLPYTKVGRAVRYSTIDIASFMQAHRIDFS</sequence>
<protein>
    <submittedName>
        <fullName evidence="2">Helix-turn-helix domain-containing protein</fullName>
    </submittedName>
</protein>
<keyword evidence="3" id="KW-1185">Reference proteome</keyword>
<dbReference type="RefSeq" id="WP_196608570.1">
    <property type="nucleotide sequence ID" value="NZ_VRYY01000111.1"/>
</dbReference>
<accession>A0ABS0J1Y9</accession>
<comment type="caution">
    <text evidence="2">The sequence shown here is derived from an EMBL/GenBank/DDBJ whole genome shotgun (WGS) entry which is preliminary data.</text>
</comment>